<dbReference type="AlphaFoldDB" id="A0AA42JGP6"/>
<comment type="caution">
    <text evidence="1">The sequence shown here is derived from an EMBL/GenBank/DDBJ whole genome shotgun (WGS) entry which is preliminary data.</text>
</comment>
<dbReference type="Proteomes" id="UP001148834">
    <property type="component" value="Unassembled WGS sequence"/>
</dbReference>
<accession>A0AA42JGP6</accession>
<evidence type="ECO:0000313" key="1">
    <source>
        <dbReference type="EMBL" id="MDD2167850.1"/>
    </source>
</evidence>
<dbReference type="EMBL" id="JAODIR010000016">
    <property type="protein sequence ID" value="MDD2167850.1"/>
    <property type="molecule type" value="Genomic_DNA"/>
</dbReference>
<proteinExistence type="predicted"/>
<evidence type="ECO:0000313" key="2">
    <source>
        <dbReference type="Proteomes" id="UP001148834"/>
    </source>
</evidence>
<organism evidence="1 2">
    <name type="scientific">Glaesserella parasuis</name>
    <name type="common">Haemophilus parasuis</name>
    <dbReference type="NCBI Taxonomy" id="738"/>
    <lineage>
        <taxon>Bacteria</taxon>
        <taxon>Pseudomonadati</taxon>
        <taxon>Pseudomonadota</taxon>
        <taxon>Gammaproteobacteria</taxon>
        <taxon>Pasteurellales</taxon>
        <taxon>Pasteurellaceae</taxon>
        <taxon>Glaesserella</taxon>
    </lineage>
</organism>
<gene>
    <name evidence="1" type="ORF">N5925_04350</name>
</gene>
<protein>
    <recommendedName>
        <fullName evidence="3">HP1</fullName>
    </recommendedName>
</protein>
<name>A0AA42JGP6_GLAPU</name>
<evidence type="ECO:0008006" key="3">
    <source>
        <dbReference type="Google" id="ProtNLM"/>
    </source>
</evidence>
<sequence length="224" mass="25997">MLKQFNLQQLRFDDPVITTDEEGQPIITTHGEGWYTLTTQEQIDGINASIVGNGEVWEENGEIHYSGSQPTVWHFFDREQKRWRLPNEEERQAERQAYLEALRVAKLNEINEKAQNFVCLHAELKKTPDFERATWQEQANEAIAWHADNNTPTPTLDTIAQNRNVPVVVLRQKAYEKTMQFRFLTNTIAGQRQHFEDLLKMAKTAEEIEGIEVVYQLPTEVDNG</sequence>
<reference evidence="1" key="1">
    <citation type="submission" date="2022-09" db="EMBL/GenBank/DDBJ databases">
        <title>Molecular characterization of Glaesserella parasuis strains circulating in commercial swine farms using whole-genome sequencing.</title>
        <authorList>
            <person name="Mugabi R."/>
            <person name="Clavijo M."/>
            <person name="Li G."/>
        </authorList>
    </citation>
    <scope>NUCLEOTIDE SEQUENCE</scope>
    <source>
        <strain evidence="1">0435-53</strain>
    </source>
</reference>